<name>A0ABQ8FBG7_9FUNG</name>
<comment type="caution">
    <text evidence="2">The sequence shown here is derived from an EMBL/GenBank/DDBJ whole genome shotgun (WGS) entry which is preliminary data.</text>
</comment>
<gene>
    <name evidence="2" type="ORF">BASA50_006956</name>
</gene>
<accession>A0ABQ8FBG7</accession>
<dbReference type="InterPro" id="IPR046341">
    <property type="entry name" value="SET_dom_sf"/>
</dbReference>
<keyword evidence="3" id="KW-1185">Reference proteome</keyword>
<proteinExistence type="predicted"/>
<organism evidence="2 3">
    <name type="scientific">Batrachochytrium salamandrivorans</name>
    <dbReference type="NCBI Taxonomy" id="1357716"/>
    <lineage>
        <taxon>Eukaryota</taxon>
        <taxon>Fungi</taxon>
        <taxon>Fungi incertae sedis</taxon>
        <taxon>Chytridiomycota</taxon>
        <taxon>Chytridiomycota incertae sedis</taxon>
        <taxon>Chytridiomycetes</taxon>
        <taxon>Rhizophydiales</taxon>
        <taxon>Rhizophydiales incertae sedis</taxon>
        <taxon>Batrachochytrium</taxon>
    </lineage>
</organism>
<protein>
    <recommendedName>
        <fullName evidence="1">SET domain-containing protein</fullName>
    </recommendedName>
</protein>
<evidence type="ECO:0000313" key="3">
    <source>
        <dbReference type="Proteomes" id="UP001648503"/>
    </source>
</evidence>
<dbReference type="Proteomes" id="UP001648503">
    <property type="component" value="Unassembled WGS sequence"/>
</dbReference>
<dbReference type="EMBL" id="JAFCIX010000340">
    <property type="protein sequence ID" value="KAH6594050.1"/>
    <property type="molecule type" value="Genomic_DNA"/>
</dbReference>
<dbReference type="InterPro" id="IPR001214">
    <property type="entry name" value="SET_dom"/>
</dbReference>
<dbReference type="PROSITE" id="PS50280">
    <property type="entry name" value="SET"/>
    <property type="match status" value="1"/>
</dbReference>
<evidence type="ECO:0000313" key="2">
    <source>
        <dbReference type="EMBL" id="KAH6594050.1"/>
    </source>
</evidence>
<sequence length="226" mass="25226">MTSNRTNRQPTKRGIPAALSINSNINSTSSIISGSKRKSALPKGWPSTLTFTDALIWVKEVPRQQQAALTERHDHKRISTLRSHTRPLTRGPNRQTQIRLVSDPKHPAFGQRSLHASINIPPHTHIIDYIGIVTPSSISSTTSDYIISFYDDLAIDAELTGNEARFVNDYRGVADRPTVQFDLYQDPVTGRIAMGLWSLGMRIMKGDELLVSYGKGFWKARTSDTP</sequence>
<dbReference type="SUPFAM" id="SSF82199">
    <property type="entry name" value="SET domain"/>
    <property type="match status" value="1"/>
</dbReference>
<dbReference type="Gene3D" id="2.170.270.10">
    <property type="entry name" value="SET domain"/>
    <property type="match status" value="1"/>
</dbReference>
<feature type="domain" description="SET" evidence="1">
    <location>
        <begin position="96"/>
        <end position="214"/>
    </location>
</feature>
<evidence type="ECO:0000259" key="1">
    <source>
        <dbReference type="PROSITE" id="PS50280"/>
    </source>
</evidence>
<reference evidence="2 3" key="1">
    <citation type="submission" date="2021-02" db="EMBL/GenBank/DDBJ databases">
        <title>Variation within the Batrachochytrium salamandrivorans European outbreak.</title>
        <authorList>
            <person name="Kelly M."/>
            <person name="Pasmans F."/>
            <person name="Shea T.P."/>
            <person name="Munoz J.F."/>
            <person name="Carranza S."/>
            <person name="Cuomo C.A."/>
            <person name="Martel A."/>
        </authorList>
    </citation>
    <scope>NUCLEOTIDE SEQUENCE [LARGE SCALE GENOMIC DNA]</scope>
    <source>
        <strain evidence="2 3">AMFP18/2</strain>
    </source>
</reference>